<protein>
    <submittedName>
        <fullName evidence="2">Uncharacterized protein</fullName>
    </submittedName>
</protein>
<accession>A0A1N7J995</accession>
<feature type="transmembrane region" description="Helical" evidence="1">
    <location>
        <begin position="6"/>
        <end position="24"/>
    </location>
</feature>
<gene>
    <name evidence="2" type="ORF">SAMN05421687_104179</name>
</gene>
<keyword evidence="1" id="KW-1133">Transmembrane helix</keyword>
<keyword evidence="1" id="KW-0472">Membrane</keyword>
<sequence length="60" mass="7115">MKGIKFYIWTGVIAYLSWPFYFLINQSHDYKNSDIVEAMGLVTAMLIVYVIILFLYFKKP</sequence>
<evidence type="ECO:0000256" key="1">
    <source>
        <dbReference type="SAM" id="Phobius"/>
    </source>
</evidence>
<dbReference type="STRING" id="570947.SAMN05421687_104179"/>
<reference evidence="3" key="1">
    <citation type="submission" date="2017-01" db="EMBL/GenBank/DDBJ databases">
        <authorList>
            <person name="Varghese N."/>
            <person name="Submissions S."/>
        </authorList>
    </citation>
    <scope>NUCLEOTIDE SEQUENCE [LARGE SCALE GENOMIC DNA]</scope>
    <source>
        <strain evidence="3">DSM 23127</strain>
    </source>
</reference>
<evidence type="ECO:0000313" key="3">
    <source>
        <dbReference type="Proteomes" id="UP000187608"/>
    </source>
</evidence>
<dbReference type="Proteomes" id="UP000187608">
    <property type="component" value="Unassembled WGS sequence"/>
</dbReference>
<keyword evidence="1" id="KW-0812">Transmembrane</keyword>
<dbReference type="OrthoDB" id="9903990at2"/>
<dbReference type="EMBL" id="FTOC01000004">
    <property type="protein sequence ID" value="SIS45831.1"/>
    <property type="molecule type" value="Genomic_DNA"/>
</dbReference>
<dbReference type="RefSeq" id="WP_076558365.1">
    <property type="nucleotide sequence ID" value="NZ_FTOC01000004.1"/>
</dbReference>
<organism evidence="2 3">
    <name type="scientific">Salimicrobium flavidum</name>
    <dbReference type="NCBI Taxonomy" id="570947"/>
    <lineage>
        <taxon>Bacteria</taxon>
        <taxon>Bacillati</taxon>
        <taxon>Bacillota</taxon>
        <taxon>Bacilli</taxon>
        <taxon>Bacillales</taxon>
        <taxon>Bacillaceae</taxon>
        <taxon>Salimicrobium</taxon>
    </lineage>
</organism>
<keyword evidence="3" id="KW-1185">Reference proteome</keyword>
<evidence type="ECO:0000313" key="2">
    <source>
        <dbReference type="EMBL" id="SIS45831.1"/>
    </source>
</evidence>
<proteinExistence type="predicted"/>
<feature type="transmembrane region" description="Helical" evidence="1">
    <location>
        <begin position="36"/>
        <end position="57"/>
    </location>
</feature>
<name>A0A1N7J995_9BACI</name>
<dbReference type="AlphaFoldDB" id="A0A1N7J995"/>